<protein>
    <submittedName>
        <fullName evidence="7">Zinc-binding alcohol dehydrogenase</fullName>
    </submittedName>
</protein>
<dbReference type="PROSITE" id="PS00059">
    <property type="entry name" value="ADH_ZINC"/>
    <property type="match status" value="1"/>
</dbReference>
<comment type="caution">
    <text evidence="7">The sequence shown here is derived from an EMBL/GenBank/DDBJ whole genome shotgun (WGS) entry which is preliminary data.</text>
</comment>
<organism evidence="7 8">
    <name type="scientific">Mycolicibacterium diernhoferi</name>
    <dbReference type="NCBI Taxonomy" id="1801"/>
    <lineage>
        <taxon>Bacteria</taxon>
        <taxon>Bacillati</taxon>
        <taxon>Actinomycetota</taxon>
        <taxon>Actinomycetes</taxon>
        <taxon>Mycobacteriales</taxon>
        <taxon>Mycobacteriaceae</taxon>
        <taxon>Mycolicibacterium</taxon>
    </lineage>
</organism>
<comment type="cofactor">
    <cofactor evidence="1 5">
        <name>Zn(2+)</name>
        <dbReference type="ChEBI" id="CHEBI:29105"/>
    </cofactor>
</comment>
<sequence length="385" mass="41363">MRRPVYEREDFEPVSPAPFQGRIARFDEPGKPFEIESVTLPGIGPGEILIKVTRANICGSDVHAWHGTFATRGLGGQLPTVLGHEMVGVIAAMGDGVHADSNGKPLTEGTRVVFPYFFCCHTCRNCLAGRRNACLNLKMAMLGRADEPPYFVGGYADYFVLPAGAVVYTVPDGVSDEIAAGANCALSQVMYGLERVDQQLGEYVVVQGAGALGLYAVAVAKARGAAKVIAIDGVPERLELATAFGADAVIDITEVSTEKERAKIVRRLTDGQGADVVVEVVGHPSAIDEGLKLLGQFGRYVEIGNINIGKTFEFDPSRFVFSNKTMVGVSLYDPAVLSRALDFLDEYQHKLPFDRLAAACYSLDDINDAFAAAETKRDVRASIVP</sequence>
<dbReference type="InterPro" id="IPR013154">
    <property type="entry name" value="ADH-like_N"/>
</dbReference>
<dbReference type="GO" id="GO:0016491">
    <property type="term" value="F:oxidoreductase activity"/>
    <property type="evidence" value="ECO:0007669"/>
    <property type="project" value="UniProtKB-KW"/>
</dbReference>
<keyword evidence="3 5" id="KW-0862">Zinc</keyword>
<accession>A0A2A7NUX3</accession>
<gene>
    <name evidence="7" type="ORF">CRI78_12935</name>
</gene>
<evidence type="ECO:0000256" key="4">
    <source>
        <dbReference type="ARBA" id="ARBA00023002"/>
    </source>
</evidence>
<keyword evidence="2 5" id="KW-0479">Metal-binding</keyword>
<dbReference type="GO" id="GO:0008270">
    <property type="term" value="F:zinc ion binding"/>
    <property type="evidence" value="ECO:0007669"/>
    <property type="project" value="InterPro"/>
</dbReference>
<evidence type="ECO:0000256" key="3">
    <source>
        <dbReference type="ARBA" id="ARBA00022833"/>
    </source>
</evidence>
<dbReference type="RefSeq" id="WP_097933769.1">
    <property type="nucleotide sequence ID" value="NZ_BAAATC010000019.1"/>
</dbReference>
<dbReference type="PANTHER" id="PTHR43401">
    <property type="entry name" value="L-THREONINE 3-DEHYDROGENASE"/>
    <property type="match status" value="1"/>
</dbReference>
<dbReference type="SUPFAM" id="SSF50129">
    <property type="entry name" value="GroES-like"/>
    <property type="match status" value="1"/>
</dbReference>
<keyword evidence="4" id="KW-0560">Oxidoreductase</keyword>
<evidence type="ECO:0000256" key="5">
    <source>
        <dbReference type="RuleBase" id="RU361277"/>
    </source>
</evidence>
<keyword evidence="8" id="KW-1185">Reference proteome</keyword>
<evidence type="ECO:0000256" key="1">
    <source>
        <dbReference type="ARBA" id="ARBA00001947"/>
    </source>
</evidence>
<dbReference type="InterPro" id="IPR013149">
    <property type="entry name" value="ADH-like_C"/>
</dbReference>
<evidence type="ECO:0000313" key="8">
    <source>
        <dbReference type="Proteomes" id="UP000220340"/>
    </source>
</evidence>
<comment type="similarity">
    <text evidence="5">Belongs to the zinc-containing alcohol dehydrogenase family.</text>
</comment>
<dbReference type="InterPro" id="IPR036291">
    <property type="entry name" value="NAD(P)-bd_dom_sf"/>
</dbReference>
<dbReference type="SMART" id="SM00829">
    <property type="entry name" value="PKS_ER"/>
    <property type="match status" value="1"/>
</dbReference>
<dbReference type="CDD" id="cd08231">
    <property type="entry name" value="MDR_TM0436_like"/>
    <property type="match status" value="1"/>
</dbReference>
<dbReference type="InterPro" id="IPR011032">
    <property type="entry name" value="GroES-like_sf"/>
</dbReference>
<dbReference type="InterPro" id="IPR020843">
    <property type="entry name" value="ER"/>
</dbReference>
<dbReference type="Pfam" id="PF08240">
    <property type="entry name" value="ADH_N"/>
    <property type="match status" value="1"/>
</dbReference>
<dbReference type="PANTHER" id="PTHR43401:SF2">
    <property type="entry name" value="L-THREONINE 3-DEHYDROGENASE"/>
    <property type="match status" value="1"/>
</dbReference>
<dbReference type="AlphaFoldDB" id="A0A2A7NUX3"/>
<proteinExistence type="inferred from homology"/>
<dbReference type="InterPro" id="IPR002328">
    <property type="entry name" value="ADH_Zn_CS"/>
</dbReference>
<dbReference type="Gene3D" id="3.40.50.720">
    <property type="entry name" value="NAD(P)-binding Rossmann-like Domain"/>
    <property type="match status" value="1"/>
</dbReference>
<dbReference type="EMBL" id="PDCR01000015">
    <property type="protein sequence ID" value="PEG53994.1"/>
    <property type="molecule type" value="Genomic_DNA"/>
</dbReference>
<evidence type="ECO:0000313" key="7">
    <source>
        <dbReference type="EMBL" id="PEG53994.1"/>
    </source>
</evidence>
<reference evidence="7 8" key="1">
    <citation type="submission" date="2017-10" db="EMBL/GenBank/DDBJ databases">
        <title>The new phylogeny of genus Mycobacterium.</title>
        <authorList>
            <person name="Tortoli E."/>
            <person name="Trovato A."/>
            <person name="Cirillo D.M."/>
        </authorList>
    </citation>
    <scope>NUCLEOTIDE SEQUENCE [LARGE SCALE GENOMIC DNA]</scope>
    <source>
        <strain evidence="7 8">IP141170001</strain>
    </source>
</reference>
<evidence type="ECO:0000259" key="6">
    <source>
        <dbReference type="SMART" id="SM00829"/>
    </source>
</evidence>
<dbReference type="SUPFAM" id="SSF51735">
    <property type="entry name" value="NAD(P)-binding Rossmann-fold domains"/>
    <property type="match status" value="1"/>
</dbReference>
<feature type="domain" description="Enoyl reductase (ER)" evidence="6">
    <location>
        <begin position="30"/>
        <end position="379"/>
    </location>
</feature>
<dbReference type="Gene3D" id="3.90.180.10">
    <property type="entry name" value="Medium-chain alcohol dehydrogenases, catalytic domain"/>
    <property type="match status" value="1"/>
</dbReference>
<dbReference type="Proteomes" id="UP000220340">
    <property type="component" value="Unassembled WGS sequence"/>
</dbReference>
<name>A0A2A7NUX3_9MYCO</name>
<dbReference type="InterPro" id="IPR050129">
    <property type="entry name" value="Zn_alcohol_dh"/>
</dbReference>
<dbReference type="OrthoDB" id="241504at2"/>
<dbReference type="Pfam" id="PF00107">
    <property type="entry name" value="ADH_zinc_N"/>
    <property type="match status" value="1"/>
</dbReference>
<evidence type="ECO:0000256" key="2">
    <source>
        <dbReference type="ARBA" id="ARBA00022723"/>
    </source>
</evidence>